<accession>A0A396I4F9</accession>
<evidence type="ECO:0000313" key="1">
    <source>
        <dbReference type="EMBL" id="RHN60516.1"/>
    </source>
</evidence>
<dbReference type="AlphaFoldDB" id="A0A396I4F9"/>
<organism evidence="1">
    <name type="scientific">Medicago truncatula</name>
    <name type="common">Barrel medic</name>
    <name type="synonym">Medicago tribuloides</name>
    <dbReference type="NCBI Taxonomy" id="3880"/>
    <lineage>
        <taxon>Eukaryota</taxon>
        <taxon>Viridiplantae</taxon>
        <taxon>Streptophyta</taxon>
        <taxon>Embryophyta</taxon>
        <taxon>Tracheophyta</taxon>
        <taxon>Spermatophyta</taxon>
        <taxon>Magnoliopsida</taxon>
        <taxon>eudicotyledons</taxon>
        <taxon>Gunneridae</taxon>
        <taxon>Pentapetalae</taxon>
        <taxon>rosids</taxon>
        <taxon>fabids</taxon>
        <taxon>Fabales</taxon>
        <taxon>Fabaceae</taxon>
        <taxon>Papilionoideae</taxon>
        <taxon>50 kb inversion clade</taxon>
        <taxon>NPAAA clade</taxon>
        <taxon>Hologalegina</taxon>
        <taxon>IRL clade</taxon>
        <taxon>Trifolieae</taxon>
        <taxon>Medicago</taxon>
    </lineage>
</organism>
<comment type="caution">
    <text evidence="1">The sequence shown here is derived from an EMBL/GenBank/DDBJ whole genome shotgun (WGS) entry which is preliminary data.</text>
</comment>
<dbReference type="EMBL" id="PSQE01000004">
    <property type="protein sequence ID" value="RHN60516.1"/>
    <property type="molecule type" value="Genomic_DNA"/>
</dbReference>
<dbReference type="Proteomes" id="UP000265566">
    <property type="component" value="Chromosome 4"/>
</dbReference>
<proteinExistence type="predicted"/>
<sequence length="68" mass="7947">MHRQSPWFIFFSCASLFFRCSIRFLSGWVGCLFPLWSCSAVPGLYGLRWGKRVRSGLILILYVVIWTI</sequence>
<protein>
    <submittedName>
        <fullName evidence="1">Uncharacterized protein</fullName>
    </submittedName>
</protein>
<reference evidence="1" key="1">
    <citation type="journal article" date="2018" name="Nat. Plants">
        <title>Whole-genome landscape of Medicago truncatula symbiotic genes.</title>
        <authorList>
            <person name="Pecrix Y."/>
            <person name="Gamas P."/>
            <person name="Carrere S."/>
        </authorList>
    </citation>
    <scope>NUCLEOTIDE SEQUENCE</scope>
    <source>
        <tissue evidence="1">Leaves</tissue>
    </source>
</reference>
<dbReference type="Gramene" id="rna22837">
    <property type="protein sequence ID" value="RHN60516.1"/>
    <property type="gene ID" value="gene22837"/>
</dbReference>
<gene>
    <name evidence="1" type="ORF">MtrunA17_Chr4g0026681</name>
</gene>
<name>A0A396I4F9_MEDTR</name>